<evidence type="ECO:0000313" key="2">
    <source>
        <dbReference type="Proteomes" id="UP001057402"/>
    </source>
</evidence>
<name>A0ACB9QFK7_9MYRT</name>
<keyword evidence="2" id="KW-1185">Reference proteome</keyword>
<accession>A0ACB9QFK7</accession>
<comment type="caution">
    <text evidence="1">The sequence shown here is derived from an EMBL/GenBank/DDBJ whole genome shotgun (WGS) entry which is preliminary data.</text>
</comment>
<proteinExistence type="predicted"/>
<sequence>MALAAGTTSPSVACRIAAAGFVGGRSWWLIPLTFAKLPLLPGNQCPPVGFNFRSCYGRPAALAYGREAGDGFPMVRDLGGVEQSSIYILPGKTICLADFKEQWNMNADTDEMFDELFNKYGKVVFSRKDKRPPTTEIDDDSESLLFTVEMARVASEVKAADIKVLFVKPLVYWTRFFIIATAFSRPQIDTIGSKMRDLVEKKYGKVPSGDAKPNSWTLLDYVMLLSTYFFLNRGRSITWKNSMETLL</sequence>
<reference evidence="2" key="1">
    <citation type="journal article" date="2023" name="Front. Plant Sci.">
        <title>Chromosomal-level genome assembly of Melastoma candidum provides insights into trichome evolution.</title>
        <authorList>
            <person name="Zhong Y."/>
            <person name="Wu W."/>
            <person name="Sun C."/>
            <person name="Zou P."/>
            <person name="Liu Y."/>
            <person name="Dai S."/>
            <person name="Zhou R."/>
        </authorList>
    </citation>
    <scope>NUCLEOTIDE SEQUENCE [LARGE SCALE GENOMIC DNA]</scope>
</reference>
<dbReference type="EMBL" id="CM042885">
    <property type="protein sequence ID" value="KAI4365488.1"/>
    <property type="molecule type" value="Genomic_DNA"/>
</dbReference>
<organism evidence="1 2">
    <name type="scientific">Melastoma candidum</name>
    <dbReference type="NCBI Taxonomy" id="119954"/>
    <lineage>
        <taxon>Eukaryota</taxon>
        <taxon>Viridiplantae</taxon>
        <taxon>Streptophyta</taxon>
        <taxon>Embryophyta</taxon>
        <taxon>Tracheophyta</taxon>
        <taxon>Spermatophyta</taxon>
        <taxon>Magnoliopsida</taxon>
        <taxon>eudicotyledons</taxon>
        <taxon>Gunneridae</taxon>
        <taxon>Pentapetalae</taxon>
        <taxon>rosids</taxon>
        <taxon>malvids</taxon>
        <taxon>Myrtales</taxon>
        <taxon>Melastomataceae</taxon>
        <taxon>Melastomatoideae</taxon>
        <taxon>Melastomateae</taxon>
        <taxon>Melastoma</taxon>
    </lineage>
</organism>
<gene>
    <name evidence="1" type="ORF">MLD38_021469</name>
</gene>
<dbReference type="Proteomes" id="UP001057402">
    <property type="component" value="Chromosome 6"/>
</dbReference>
<evidence type="ECO:0000313" key="1">
    <source>
        <dbReference type="EMBL" id="KAI4365488.1"/>
    </source>
</evidence>
<protein>
    <submittedName>
        <fullName evidence="1">Uncharacterized protein</fullName>
    </submittedName>
</protein>